<dbReference type="InterPro" id="IPR015943">
    <property type="entry name" value="WD40/YVTN_repeat-like_dom_sf"/>
</dbReference>
<organism evidence="1">
    <name type="scientific">marine sediment metagenome</name>
    <dbReference type="NCBI Taxonomy" id="412755"/>
    <lineage>
        <taxon>unclassified sequences</taxon>
        <taxon>metagenomes</taxon>
        <taxon>ecological metagenomes</taxon>
    </lineage>
</organism>
<feature type="non-terminal residue" evidence="1">
    <location>
        <position position="1"/>
    </location>
</feature>
<comment type="caution">
    <text evidence="1">The sequence shown here is derived from an EMBL/GenBank/DDBJ whole genome shotgun (WGS) entry which is preliminary data.</text>
</comment>
<accession>X1PX42</accession>
<name>X1PX42_9ZZZZ</name>
<gene>
    <name evidence="1" type="ORF">S12H4_07592</name>
</gene>
<evidence type="ECO:0000313" key="1">
    <source>
        <dbReference type="EMBL" id="GAI60453.1"/>
    </source>
</evidence>
<reference evidence="1" key="1">
    <citation type="journal article" date="2014" name="Front. Microbiol.">
        <title>High frequency of phylogenetically diverse reductive dehalogenase-homologous genes in deep subseafloor sedimentary metagenomes.</title>
        <authorList>
            <person name="Kawai M."/>
            <person name="Futagami T."/>
            <person name="Toyoda A."/>
            <person name="Takaki Y."/>
            <person name="Nishi S."/>
            <person name="Hori S."/>
            <person name="Arai W."/>
            <person name="Tsubouchi T."/>
            <person name="Morono Y."/>
            <person name="Uchiyama I."/>
            <person name="Ito T."/>
            <person name="Fujiyama A."/>
            <person name="Inagaki F."/>
            <person name="Takami H."/>
        </authorList>
    </citation>
    <scope>NUCLEOTIDE SEQUENCE</scope>
    <source>
        <strain evidence="1">Expedition CK06-06</strain>
    </source>
</reference>
<dbReference type="EMBL" id="BARW01002820">
    <property type="protein sequence ID" value="GAI60453.1"/>
    <property type="molecule type" value="Genomic_DNA"/>
</dbReference>
<dbReference type="AlphaFoldDB" id="X1PX42"/>
<protein>
    <submittedName>
        <fullName evidence="1">Uncharacterized protein</fullName>
    </submittedName>
</protein>
<proteinExistence type="predicted"/>
<dbReference type="Gene3D" id="2.130.10.10">
    <property type="entry name" value="YVTN repeat-like/Quinoprotein amine dehydrogenase"/>
    <property type="match status" value="1"/>
</dbReference>
<sequence>SSAVAAGGNIYFASERGEVTVIEEGREFKEVASNEMDEIVMATPAISGDRLLIRSVRNLYCLAGQRE</sequence>